<accession>A0ABW0KZD8</accession>
<evidence type="ECO:0000256" key="5">
    <source>
        <dbReference type="SAM" id="MobiDB-lite"/>
    </source>
</evidence>
<dbReference type="Pfam" id="PF03358">
    <property type="entry name" value="FMN_red"/>
    <property type="match status" value="1"/>
</dbReference>
<keyword evidence="4 7" id="KW-0560">Oxidoreductase</keyword>
<dbReference type="Proteomes" id="UP001596050">
    <property type="component" value="Unassembled WGS sequence"/>
</dbReference>
<comment type="caution">
    <text evidence="7">The sequence shown here is derived from an EMBL/GenBank/DDBJ whole genome shotgun (WGS) entry which is preliminary data.</text>
</comment>
<comment type="similarity">
    <text evidence="1">Belongs to the SsuE family.</text>
</comment>
<sequence>MSIVLLGGSPSPHSSTSRLLQHVGEKLARHGRRVTRIEARELDPHALLSADCGEPGIARVLAQIAAADALVVATPVYKAAYSGLLKAVLDLLPQDGLAGKLVLPLATGGSQSHMLSLDYALRPVLASMTPRSILPSIYATSGQLERQADGSLALAPAIAARVAQGVEQLAFELHAIELRATAPRAEAAALAA</sequence>
<name>A0ABW0KZD8_9BURK</name>
<evidence type="ECO:0000313" key="8">
    <source>
        <dbReference type="Proteomes" id="UP001596050"/>
    </source>
</evidence>
<dbReference type="Gene3D" id="3.40.50.360">
    <property type="match status" value="1"/>
</dbReference>
<dbReference type="InterPro" id="IPR051814">
    <property type="entry name" value="NAD(P)H-dep_FMN_reductase"/>
</dbReference>
<evidence type="ECO:0000256" key="3">
    <source>
        <dbReference type="ARBA" id="ARBA00022643"/>
    </source>
</evidence>
<evidence type="ECO:0000256" key="4">
    <source>
        <dbReference type="ARBA" id="ARBA00023002"/>
    </source>
</evidence>
<feature type="domain" description="NADPH-dependent FMN reductase-like" evidence="6">
    <location>
        <begin position="1"/>
        <end position="135"/>
    </location>
</feature>
<protein>
    <submittedName>
        <fullName evidence="7">NADPH-dependent FMN reductase</fullName>
        <ecNumber evidence="7">1.5.1.38</ecNumber>
    </submittedName>
</protein>
<dbReference type="NCBIfam" id="TIGR03567">
    <property type="entry name" value="FMN_reduc_SsuE"/>
    <property type="match status" value="1"/>
</dbReference>
<dbReference type="RefSeq" id="WP_379779979.1">
    <property type="nucleotide sequence ID" value="NZ_JBHSMU010000004.1"/>
</dbReference>
<dbReference type="InterPro" id="IPR005025">
    <property type="entry name" value="FMN_Rdtase-like_dom"/>
</dbReference>
<dbReference type="SUPFAM" id="SSF52218">
    <property type="entry name" value="Flavoproteins"/>
    <property type="match status" value="1"/>
</dbReference>
<feature type="region of interest" description="Disordered" evidence="5">
    <location>
        <begin position="1"/>
        <end position="20"/>
    </location>
</feature>
<evidence type="ECO:0000256" key="1">
    <source>
        <dbReference type="ARBA" id="ARBA00005990"/>
    </source>
</evidence>
<keyword evidence="8" id="KW-1185">Reference proteome</keyword>
<organism evidence="7 8">
    <name type="scientific">Massilia niabensis</name>
    <dbReference type="NCBI Taxonomy" id="544910"/>
    <lineage>
        <taxon>Bacteria</taxon>
        <taxon>Pseudomonadati</taxon>
        <taxon>Pseudomonadota</taxon>
        <taxon>Betaproteobacteria</taxon>
        <taxon>Burkholderiales</taxon>
        <taxon>Oxalobacteraceae</taxon>
        <taxon>Telluria group</taxon>
        <taxon>Massilia</taxon>
    </lineage>
</organism>
<dbReference type="GO" id="GO:0052873">
    <property type="term" value="F:FMN reductase (NADPH) activity"/>
    <property type="evidence" value="ECO:0007669"/>
    <property type="project" value="UniProtKB-EC"/>
</dbReference>
<proteinExistence type="inferred from homology"/>
<evidence type="ECO:0000259" key="6">
    <source>
        <dbReference type="Pfam" id="PF03358"/>
    </source>
</evidence>
<gene>
    <name evidence="7" type="primary">ssuE</name>
    <name evidence="7" type="ORF">ACFPN5_03030</name>
</gene>
<keyword evidence="2" id="KW-0285">Flavoprotein</keyword>
<dbReference type="PANTHER" id="PTHR43408:SF1">
    <property type="entry name" value="FMN REDUCTASE (NADPH)"/>
    <property type="match status" value="1"/>
</dbReference>
<reference evidence="8" key="1">
    <citation type="journal article" date="2019" name="Int. J. Syst. Evol. Microbiol.">
        <title>The Global Catalogue of Microorganisms (GCM) 10K type strain sequencing project: providing services to taxonomists for standard genome sequencing and annotation.</title>
        <authorList>
            <consortium name="The Broad Institute Genomics Platform"/>
            <consortium name="The Broad Institute Genome Sequencing Center for Infectious Disease"/>
            <person name="Wu L."/>
            <person name="Ma J."/>
        </authorList>
    </citation>
    <scope>NUCLEOTIDE SEQUENCE [LARGE SCALE GENOMIC DNA]</scope>
    <source>
        <strain evidence="8">KACC 12649</strain>
    </source>
</reference>
<evidence type="ECO:0000313" key="7">
    <source>
        <dbReference type="EMBL" id="MFC5458784.1"/>
    </source>
</evidence>
<keyword evidence="3" id="KW-0288">FMN</keyword>
<dbReference type="PANTHER" id="PTHR43408">
    <property type="entry name" value="FMN REDUCTASE (NADPH)"/>
    <property type="match status" value="1"/>
</dbReference>
<evidence type="ECO:0000256" key="2">
    <source>
        <dbReference type="ARBA" id="ARBA00022630"/>
    </source>
</evidence>
<dbReference type="InterPro" id="IPR020048">
    <property type="entry name" value="NADPH-dep_FMN_reduc_SsuE"/>
</dbReference>
<dbReference type="InterPro" id="IPR029039">
    <property type="entry name" value="Flavoprotein-like_sf"/>
</dbReference>
<dbReference type="EC" id="1.5.1.38" evidence="7"/>
<dbReference type="EMBL" id="JBHSMU010000004">
    <property type="protein sequence ID" value="MFC5458784.1"/>
    <property type="molecule type" value="Genomic_DNA"/>
</dbReference>